<dbReference type="SUPFAM" id="SSF52266">
    <property type="entry name" value="SGNH hydrolase"/>
    <property type="match status" value="1"/>
</dbReference>
<dbReference type="InterPro" id="IPR036514">
    <property type="entry name" value="SGNH_hydro_sf"/>
</dbReference>
<feature type="chain" id="PRO_5005459000" description="SGNH hydrolase-type esterase domain-containing protein" evidence="2">
    <location>
        <begin position="23"/>
        <end position="467"/>
    </location>
</feature>
<dbReference type="KEGG" id="ccro:CMC5_010700"/>
<reference evidence="3 4" key="1">
    <citation type="submission" date="2015-07" db="EMBL/GenBank/DDBJ databases">
        <title>Genome analysis of myxobacterium Chondromyces crocatus Cm c5 reveals a high potential for natural compound synthesis and the genetic basis for the loss of fruiting body formation.</title>
        <authorList>
            <person name="Zaburannyi N."/>
            <person name="Bunk B."/>
            <person name="Maier J."/>
            <person name="Overmann J."/>
            <person name="Mueller R."/>
        </authorList>
    </citation>
    <scope>NUCLEOTIDE SEQUENCE [LARGE SCALE GENOMIC DNA]</scope>
    <source>
        <strain evidence="3 4">Cm c5</strain>
    </source>
</reference>
<evidence type="ECO:0000256" key="2">
    <source>
        <dbReference type="SAM" id="SignalP"/>
    </source>
</evidence>
<dbReference type="OrthoDB" id="9794725at2"/>
<dbReference type="Gene3D" id="3.40.50.1110">
    <property type="entry name" value="SGNH hydrolase"/>
    <property type="match status" value="1"/>
</dbReference>
<feature type="signal peptide" evidence="2">
    <location>
        <begin position="1"/>
        <end position="22"/>
    </location>
</feature>
<dbReference type="GO" id="GO:0016788">
    <property type="term" value="F:hydrolase activity, acting on ester bonds"/>
    <property type="evidence" value="ECO:0007669"/>
    <property type="project" value="UniProtKB-ARBA"/>
</dbReference>
<keyword evidence="2" id="KW-0732">Signal</keyword>
<keyword evidence="4" id="KW-1185">Reference proteome</keyword>
<organism evidence="3 4">
    <name type="scientific">Chondromyces crocatus</name>
    <dbReference type="NCBI Taxonomy" id="52"/>
    <lineage>
        <taxon>Bacteria</taxon>
        <taxon>Pseudomonadati</taxon>
        <taxon>Myxococcota</taxon>
        <taxon>Polyangia</taxon>
        <taxon>Polyangiales</taxon>
        <taxon>Polyangiaceae</taxon>
        <taxon>Chondromyces</taxon>
    </lineage>
</organism>
<dbReference type="STRING" id="52.CMC5_010700"/>
<evidence type="ECO:0000256" key="1">
    <source>
        <dbReference type="SAM" id="MobiDB-lite"/>
    </source>
</evidence>
<dbReference type="RefSeq" id="WP_050429387.1">
    <property type="nucleotide sequence ID" value="NZ_CP012159.1"/>
</dbReference>
<dbReference type="AlphaFoldDB" id="A0A0K1E7W1"/>
<dbReference type="Proteomes" id="UP000067626">
    <property type="component" value="Chromosome"/>
</dbReference>
<gene>
    <name evidence="3" type="ORF">CMC5_010700</name>
</gene>
<accession>A0A0K1E7W1</accession>
<proteinExistence type="predicted"/>
<feature type="region of interest" description="Disordered" evidence="1">
    <location>
        <begin position="29"/>
        <end position="57"/>
    </location>
</feature>
<dbReference type="EMBL" id="CP012159">
    <property type="protein sequence ID" value="AKT36949.1"/>
    <property type="molecule type" value="Genomic_DNA"/>
</dbReference>
<evidence type="ECO:0000313" key="4">
    <source>
        <dbReference type="Proteomes" id="UP000067626"/>
    </source>
</evidence>
<protein>
    <recommendedName>
        <fullName evidence="5">SGNH hydrolase-type esterase domain-containing protein</fullName>
    </recommendedName>
</protein>
<name>A0A0K1E7W1_CHOCO</name>
<evidence type="ECO:0000313" key="3">
    <source>
        <dbReference type="EMBL" id="AKT36949.1"/>
    </source>
</evidence>
<feature type="compositionally biased region" description="Pro residues" evidence="1">
    <location>
        <begin position="29"/>
        <end position="47"/>
    </location>
</feature>
<sequence>MRRPVHLTLALPLLTLLLPACMPGPILPLPHDPPAPAPRHTRPPPPDGAVSTSAEDPAITRAHRVDRLIEASIRATHAHHALLVRKAGQGDPLCYGLEGRTDDELQALVAHQRALFALDPSALRAWAEGRPGSADPTPHLDALLAAGIEPSLSTPVELSTSYLRRRATAPEGTPRAIANLFQIILELDRDGDILQQAFDAYIALGVPVYVGQLGMKGSDADFLAMGEALAPKTCASPFATDPAAWQIAARKLWNWGEKKLHVRDAAVVATELSREPAVQALLPALKALPARKLAVLGHSFTLELHWSTPGSFVQIAGAILAEQSPQVTLLQTAAGGLGAAKAEKKYLADLLATKPDSALLVLLTRSDDDYAALARIGKALREAKIDAYVFDDVMDGSSRENSAVARKAADIARKEGMHVIEVRKLLESAPDRDAFLCLDGIHMTEPYHRLMAREWLRLLAGARRPAL</sequence>
<evidence type="ECO:0008006" key="5">
    <source>
        <dbReference type="Google" id="ProtNLM"/>
    </source>
</evidence>